<dbReference type="CDD" id="cd00464">
    <property type="entry name" value="SK"/>
    <property type="match status" value="1"/>
</dbReference>
<keyword evidence="13" id="KW-1185">Reference proteome</keyword>
<keyword evidence="7 11" id="KW-0418">Kinase</keyword>
<feature type="binding site" evidence="11">
    <location>
        <position position="120"/>
    </location>
    <ligand>
        <name>ATP</name>
        <dbReference type="ChEBI" id="CHEBI:30616"/>
    </ligand>
</feature>
<sequence length="185" mass="21178">MQQVPNLFLIGPMGAGKSTIGRLLASELSREFLDSDHVIEARCGADIPWIFDVEGEAGFRQREMHMIDELTRREDVVLATGGGAVLREENRRALRERGTVVYLFTTVEQQLRRTARDRSRPLLQCDNREQVLNAMYARRDPLYRATADLIVRTDRRGPRSVVNDILRRVRRLADPLQHSDTRAAP</sequence>
<keyword evidence="4 11" id="KW-0028">Amino-acid biosynthesis</keyword>
<evidence type="ECO:0000256" key="7">
    <source>
        <dbReference type="ARBA" id="ARBA00022777"/>
    </source>
</evidence>
<comment type="function">
    <text evidence="11">Catalyzes the specific phosphorylation of the 3-hydroxyl group of shikimic acid using ATP as a cosubstrate.</text>
</comment>
<comment type="pathway">
    <text evidence="1 11">Metabolic intermediate biosynthesis; chorismate biosynthesis; chorismate from D-erythrose 4-phosphate and phosphoenolpyruvate: step 5/7.</text>
</comment>
<feature type="binding site" evidence="11">
    <location>
        <position position="82"/>
    </location>
    <ligand>
        <name>substrate</name>
    </ligand>
</feature>
<evidence type="ECO:0000256" key="8">
    <source>
        <dbReference type="ARBA" id="ARBA00022840"/>
    </source>
</evidence>
<keyword evidence="5 11" id="KW-0808">Transferase</keyword>
<keyword evidence="11" id="KW-0963">Cytoplasm</keyword>
<evidence type="ECO:0000256" key="2">
    <source>
        <dbReference type="ARBA" id="ARBA00006997"/>
    </source>
</evidence>
<evidence type="ECO:0000256" key="11">
    <source>
        <dbReference type="HAMAP-Rule" id="MF_00109"/>
    </source>
</evidence>
<dbReference type="GO" id="GO:0016301">
    <property type="term" value="F:kinase activity"/>
    <property type="evidence" value="ECO:0007669"/>
    <property type="project" value="UniProtKB-KW"/>
</dbReference>
<dbReference type="RefSeq" id="WP_344702558.1">
    <property type="nucleotide sequence ID" value="NZ_BAAAZT010000030.1"/>
</dbReference>
<comment type="subcellular location">
    <subcellularLocation>
        <location evidence="11">Cytoplasm</location>
    </subcellularLocation>
</comment>
<dbReference type="InterPro" id="IPR023000">
    <property type="entry name" value="Shikimate_kinase_CS"/>
</dbReference>
<dbReference type="EMBL" id="BAAAZT010000030">
    <property type="protein sequence ID" value="GAA3900087.1"/>
    <property type="molecule type" value="Genomic_DNA"/>
</dbReference>
<feature type="binding site" evidence="11">
    <location>
        <position position="60"/>
    </location>
    <ligand>
        <name>substrate</name>
    </ligand>
</feature>
<dbReference type="NCBIfam" id="NF003456">
    <property type="entry name" value="PRK05057.1"/>
    <property type="match status" value="1"/>
</dbReference>
<evidence type="ECO:0000256" key="9">
    <source>
        <dbReference type="ARBA" id="ARBA00023141"/>
    </source>
</evidence>
<evidence type="ECO:0000256" key="6">
    <source>
        <dbReference type="ARBA" id="ARBA00022741"/>
    </source>
</evidence>
<comment type="caution">
    <text evidence="12">The sequence shown here is derived from an EMBL/GenBank/DDBJ whole genome shotgun (WGS) entry which is preliminary data.</text>
</comment>
<evidence type="ECO:0000313" key="13">
    <source>
        <dbReference type="Proteomes" id="UP001500133"/>
    </source>
</evidence>
<dbReference type="InterPro" id="IPR027417">
    <property type="entry name" value="P-loop_NTPase"/>
</dbReference>
<proteinExistence type="inferred from homology"/>
<evidence type="ECO:0000313" key="12">
    <source>
        <dbReference type="EMBL" id="GAA3900087.1"/>
    </source>
</evidence>
<dbReference type="PRINTS" id="PR01100">
    <property type="entry name" value="SHIKIMTKNASE"/>
</dbReference>
<evidence type="ECO:0000256" key="3">
    <source>
        <dbReference type="ARBA" id="ARBA00012154"/>
    </source>
</evidence>
<feature type="binding site" evidence="11">
    <location>
        <begin position="14"/>
        <end position="19"/>
    </location>
    <ligand>
        <name>ATP</name>
        <dbReference type="ChEBI" id="CHEBI:30616"/>
    </ligand>
</feature>
<dbReference type="HAMAP" id="MF_00109">
    <property type="entry name" value="Shikimate_kinase"/>
    <property type="match status" value="1"/>
</dbReference>
<dbReference type="Proteomes" id="UP001500133">
    <property type="component" value="Unassembled WGS sequence"/>
</dbReference>
<comment type="cofactor">
    <cofactor evidence="11">
        <name>Mg(2+)</name>
        <dbReference type="ChEBI" id="CHEBI:18420"/>
    </cofactor>
    <text evidence="11">Binds 1 Mg(2+) ion per subunit.</text>
</comment>
<dbReference type="InterPro" id="IPR031322">
    <property type="entry name" value="Shikimate/glucono_kinase"/>
</dbReference>
<comment type="subunit">
    <text evidence="11">Monomer.</text>
</comment>
<evidence type="ECO:0000256" key="5">
    <source>
        <dbReference type="ARBA" id="ARBA00022679"/>
    </source>
</evidence>
<reference evidence="13" key="1">
    <citation type="journal article" date="2019" name="Int. J. Syst. Evol. Microbiol.">
        <title>The Global Catalogue of Microorganisms (GCM) 10K type strain sequencing project: providing services to taxonomists for standard genome sequencing and annotation.</title>
        <authorList>
            <consortium name="The Broad Institute Genomics Platform"/>
            <consortium name="The Broad Institute Genome Sequencing Center for Infectious Disease"/>
            <person name="Wu L."/>
            <person name="Ma J."/>
        </authorList>
    </citation>
    <scope>NUCLEOTIDE SEQUENCE [LARGE SCALE GENOMIC DNA]</scope>
    <source>
        <strain evidence="13">JCM 16914</strain>
    </source>
</reference>
<feature type="binding site" evidence="11">
    <location>
        <position position="36"/>
    </location>
    <ligand>
        <name>substrate</name>
    </ligand>
</feature>
<dbReference type="Pfam" id="PF01202">
    <property type="entry name" value="SKI"/>
    <property type="match status" value="1"/>
</dbReference>
<feature type="binding site" evidence="11">
    <location>
        <position position="156"/>
    </location>
    <ligand>
        <name>ATP</name>
        <dbReference type="ChEBI" id="CHEBI:30616"/>
    </ligand>
</feature>
<keyword evidence="9 11" id="KW-0057">Aromatic amino acid biosynthesis</keyword>
<protein>
    <recommendedName>
        <fullName evidence="3 11">Shikimate kinase</fullName>
        <shortName evidence="11">SK</shortName>
        <ecNumber evidence="3 11">2.7.1.71</ecNumber>
    </recommendedName>
</protein>
<evidence type="ECO:0000256" key="4">
    <source>
        <dbReference type="ARBA" id="ARBA00022605"/>
    </source>
</evidence>
<gene>
    <name evidence="11 12" type="primary">aroK</name>
    <name evidence="12" type="ORF">GCM10022228_08180</name>
</gene>
<name>A0ABP7LDY6_9GAMM</name>
<keyword evidence="11" id="KW-0479">Metal-binding</keyword>
<keyword evidence="11" id="KW-0460">Magnesium</keyword>
<evidence type="ECO:0000256" key="1">
    <source>
        <dbReference type="ARBA" id="ARBA00004842"/>
    </source>
</evidence>
<comment type="similarity">
    <text evidence="2 11">Belongs to the shikimate kinase family.</text>
</comment>
<dbReference type="EC" id="2.7.1.71" evidence="3 11"/>
<dbReference type="PROSITE" id="PS01128">
    <property type="entry name" value="SHIKIMATE_KINASE"/>
    <property type="match status" value="1"/>
</dbReference>
<dbReference type="PANTHER" id="PTHR21087:SF16">
    <property type="entry name" value="SHIKIMATE KINASE 1, CHLOROPLASTIC"/>
    <property type="match status" value="1"/>
</dbReference>
<dbReference type="InterPro" id="IPR000623">
    <property type="entry name" value="Shikimate_kinase/TSH1"/>
</dbReference>
<dbReference type="PANTHER" id="PTHR21087">
    <property type="entry name" value="SHIKIMATE KINASE"/>
    <property type="match status" value="1"/>
</dbReference>
<organism evidence="12 13">
    <name type="scientific">Halomonas cibimaris</name>
    <dbReference type="NCBI Taxonomy" id="657012"/>
    <lineage>
        <taxon>Bacteria</taxon>
        <taxon>Pseudomonadati</taxon>
        <taxon>Pseudomonadota</taxon>
        <taxon>Gammaproteobacteria</taxon>
        <taxon>Oceanospirillales</taxon>
        <taxon>Halomonadaceae</taxon>
        <taxon>Halomonas</taxon>
    </lineage>
</organism>
<feature type="binding site" evidence="11">
    <location>
        <position position="139"/>
    </location>
    <ligand>
        <name>substrate</name>
    </ligand>
</feature>
<evidence type="ECO:0000256" key="10">
    <source>
        <dbReference type="ARBA" id="ARBA00048567"/>
    </source>
</evidence>
<feature type="binding site" evidence="11">
    <location>
        <position position="18"/>
    </location>
    <ligand>
        <name>Mg(2+)</name>
        <dbReference type="ChEBI" id="CHEBI:18420"/>
    </ligand>
</feature>
<dbReference type="SUPFAM" id="SSF52540">
    <property type="entry name" value="P-loop containing nucleoside triphosphate hydrolases"/>
    <property type="match status" value="1"/>
</dbReference>
<keyword evidence="8 11" id="KW-0067">ATP-binding</keyword>
<comment type="catalytic activity">
    <reaction evidence="10 11">
        <text>shikimate + ATP = 3-phosphoshikimate + ADP + H(+)</text>
        <dbReference type="Rhea" id="RHEA:13121"/>
        <dbReference type="ChEBI" id="CHEBI:15378"/>
        <dbReference type="ChEBI" id="CHEBI:30616"/>
        <dbReference type="ChEBI" id="CHEBI:36208"/>
        <dbReference type="ChEBI" id="CHEBI:145989"/>
        <dbReference type="ChEBI" id="CHEBI:456216"/>
        <dbReference type="EC" id="2.7.1.71"/>
    </reaction>
</comment>
<dbReference type="Gene3D" id="3.40.50.300">
    <property type="entry name" value="P-loop containing nucleotide triphosphate hydrolases"/>
    <property type="match status" value="1"/>
</dbReference>
<keyword evidence="6 11" id="KW-0547">Nucleotide-binding</keyword>
<accession>A0ABP7LDY6</accession>